<organism evidence="2 3">
    <name type="scientific">Ancylostoma duodenale</name>
    <dbReference type="NCBI Taxonomy" id="51022"/>
    <lineage>
        <taxon>Eukaryota</taxon>
        <taxon>Metazoa</taxon>
        <taxon>Ecdysozoa</taxon>
        <taxon>Nematoda</taxon>
        <taxon>Chromadorea</taxon>
        <taxon>Rhabditida</taxon>
        <taxon>Rhabditina</taxon>
        <taxon>Rhabditomorpha</taxon>
        <taxon>Strongyloidea</taxon>
        <taxon>Ancylostomatidae</taxon>
        <taxon>Ancylostomatinae</taxon>
        <taxon>Ancylostoma</taxon>
    </lineage>
</organism>
<keyword evidence="3" id="KW-1185">Reference proteome</keyword>
<dbReference type="EMBL" id="KN734946">
    <property type="protein sequence ID" value="KIH57022.1"/>
    <property type="molecule type" value="Genomic_DNA"/>
</dbReference>
<dbReference type="OrthoDB" id="5865487at2759"/>
<proteinExistence type="predicted"/>
<reference evidence="2 3" key="1">
    <citation type="submission" date="2013-12" db="EMBL/GenBank/DDBJ databases">
        <title>Draft genome of the parsitic nematode Ancylostoma duodenale.</title>
        <authorList>
            <person name="Mitreva M."/>
        </authorList>
    </citation>
    <scope>NUCLEOTIDE SEQUENCE [LARGE SCALE GENOMIC DNA]</scope>
    <source>
        <strain evidence="2 3">Zhejiang</strain>
    </source>
</reference>
<feature type="chain" id="PRO_5002147179" description="Neurotransmitter-gated ion-channel ligand-binding domain-containing protein" evidence="1">
    <location>
        <begin position="34"/>
        <end position="111"/>
    </location>
</feature>
<sequence>MSIPLPMRTGSKSVFLVSFTLLLFSFTFTRGSGERPQVDRIRSNARSLRNSTARARTTYSNASALLAELLSDYDIRLRPGFGGCRSVIRILDVMIGESAGVAKSDMAIPML</sequence>
<evidence type="ECO:0000256" key="1">
    <source>
        <dbReference type="SAM" id="SignalP"/>
    </source>
</evidence>
<gene>
    <name evidence="2" type="ORF">ANCDUO_12794</name>
</gene>
<evidence type="ECO:0000313" key="3">
    <source>
        <dbReference type="Proteomes" id="UP000054047"/>
    </source>
</evidence>
<evidence type="ECO:0000313" key="2">
    <source>
        <dbReference type="EMBL" id="KIH57022.1"/>
    </source>
</evidence>
<feature type="signal peptide" evidence="1">
    <location>
        <begin position="1"/>
        <end position="33"/>
    </location>
</feature>
<dbReference type="Proteomes" id="UP000054047">
    <property type="component" value="Unassembled WGS sequence"/>
</dbReference>
<evidence type="ECO:0008006" key="4">
    <source>
        <dbReference type="Google" id="ProtNLM"/>
    </source>
</evidence>
<accession>A0A0C2D4G7</accession>
<name>A0A0C2D4G7_9BILA</name>
<dbReference type="AlphaFoldDB" id="A0A0C2D4G7"/>
<keyword evidence="1" id="KW-0732">Signal</keyword>
<protein>
    <recommendedName>
        <fullName evidence="4">Neurotransmitter-gated ion-channel ligand-binding domain-containing protein</fullName>
    </recommendedName>
</protein>